<dbReference type="Proteomes" id="UP000294225">
    <property type="component" value="Unassembled WGS sequence"/>
</dbReference>
<name>A0A4R0INS9_9ACTN</name>
<dbReference type="RefSeq" id="WP_165549900.1">
    <property type="nucleotide sequence ID" value="NZ_SJKC01000003.1"/>
</dbReference>
<comment type="caution">
    <text evidence="2">The sequence shown here is derived from an EMBL/GenBank/DDBJ whole genome shotgun (WGS) entry which is preliminary data.</text>
</comment>
<evidence type="ECO:0000256" key="1">
    <source>
        <dbReference type="SAM" id="MobiDB-lite"/>
    </source>
</evidence>
<accession>A0A4R0INS9</accession>
<dbReference type="EMBL" id="SJKC01000003">
    <property type="protein sequence ID" value="TCC35313.1"/>
    <property type="molecule type" value="Genomic_DNA"/>
</dbReference>
<proteinExistence type="predicted"/>
<sequence>MMVHRGERRPRFECDLRDIRSDQFFADLLAQRRAEEQAAGFEYVARAHHHLLNTSGRAKYASSIWYRHSVCGAIVPSWQFRRTDPRTGEGAPPLCYYCGGEPWRRPNARNPEDPALLYLVRFQARGSRFLKIGLTAPGLDRLDGHLRLGAAVVQVAEARFDRVSAAEKQIIDLCSHLRTEPHAFMAHFGTKETFRMAAQALIGDLTTHIGRGAHDRTGPWRQRATHRRAH</sequence>
<protein>
    <submittedName>
        <fullName evidence="2">Uncharacterized protein</fullName>
    </submittedName>
</protein>
<gene>
    <name evidence="2" type="ORF">E0H92_21355</name>
</gene>
<reference evidence="2 3" key="1">
    <citation type="submission" date="2019-02" db="EMBL/GenBank/DDBJ databases">
        <title>Kribbella capetownensis sp. nov. and Kribbella speibonae sp. nov., isolated from soil.</title>
        <authorList>
            <person name="Curtis S.M."/>
            <person name="Norton I."/>
            <person name="Everest G.J."/>
            <person name="Meyers P.R."/>
        </authorList>
    </citation>
    <scope>NUCLEOTIDE SEQUENCE [LARGE SCALE GENOMIC DNA]</scope>
    <source>
        <strain evidence="2 3">YM55</strain>
    </source>
</reference>
<organism evidence="2 3">
    <name type="scientific">Kribbella speibonae</name>
    <dbReference type="NCBI Taxonomy" id="1572660"/>
    <lineage>
        <taxon>Bacteria</taxon>
        <taxon>Bacillati</taxon>
        <taxon>Actinomycetota</taxon>
        <taxon>Actinomycetes</taxon>
        <taxon>Propionibacteriales</taxon>
        <taxon>Kribbellaceae</taxon>
        <taxon>Kribbella</taxon>
    </lineage>
</organism>
<evidence type="ECO:0000313" key="2">
    <source>
        <dbReference type="EMBL" id="TCC35313.1"/>
    </source>
</evidence>
<evidence type="ECO:0000313" key="3">
    <source>
        <dbReference type="Proteomes" id="UP000294225"/>
    </source>
</evidence>
<feature type="region of interest" description="Disordered" evidence="1">
    <location>
        <begin position="210"/>
        <end position="230"/>
    </location>
</feature>
<dbReference type="AlphaFoldDB" id="A0A4R0INS9"/>